<dbReference type="SUPFAM" id="SSF52096">
    <property type="entry name" value="ClpP/crotonase"/>
    <property type="match status" value="1"/>
</dbReference>
<evidence type="ECO:0000256" key="3">
    <source>
        <dbReference type="RuleBase" id="RU003707"/>
    </source>
</evidence>
<evidence type="ECO:0000313" key="4">
    <source>
        <dbReference type="EMBL" id="UYP46680.1"/>
    </source>
</evidence>
<reference evidence="4" key="1">
    <citation type="submission" date="2022-09" db="EMBL/GenBank/DDBJ databases">
        <title>Actin cytoskeleton and complex cell architecture in an #Asgard archaeon.</title>
        <authorList>
            <person name="Ponce Toledo R.I."/>
            <person name="Schleper C."/>
            <person name="Rodrigues Oliveira T."/>
            <person name="Wollweber F."/>
            <person name="Xu J."/>
            <person name="Rittmann S."/>
            <person name="Klingl A."/>
            <person name="Pilhofer M."/>
        </authorList>
    </citation>
    <scope>NUCLEOTIDE SEQUENCE</scope>
    <source>
        <strain evidence="4">B-35</strain>
    </source>
</reference>
<evidence type="ECO:0000313" key="5">
    <source>
        <dbReference type="Proteomes" id="UP001208689"/>
    </source>
</evidence>
<gene>
    <name evidence="4" type="ORF">NEF87_002965</name>
</gene>
<dbReference type="EMBL" id="CP104013">
    <property type="protein sequence ID" value="UYP46680.1"/>
    <property type="molecule type" value="Genomic_DNA"/>
</dbReference>
<dbReference type="InterPro" id="IPR029045">
    <property type="entry name" value="ClpP/crotonase-like_dom_sf"/>
</dbReference>
<comment type="similarity">
    <text evidence="1 3">Belongs to the enoyl-CoA hydratase/isomerase family.</text>
</comment>
<dbReference type="GO" id="GO:0043956">
    <property type="term" value="F:3-hydroxypropionyl-CoA dehydratase activity"/>
    <property type="evidence" value="ECO:0007669"/>
    <property type="project" value="UniProtKB-EC"/>
</dbReference>
<organism evidence="4 5">
    <name type="scientific">Candidatus Lokiarchaeum ossiferum</name>
    <dbReference type="NCBI Taxonomy" id="2951803"/>
    <lineage>
        <taxon>Archaea</taxon>
        <taxon>Promethearchaeati</taxon>
        <taxon>Promethearchaeota</taxon>
        <taxon>Promethearchaeia</taxon>
        <taxon>Promethearchaeales</taxon>
        <taxon>Promethearchaeaceae</taxon>
        <taxon>Candidatus Lokiarchaeum</taxon>
    </lineage>
</organism>
<evidence type="ECO:0000256" key="2">
    <source>
        <dbReference type="ARBA" id="ARBA00023239"/>
    </source>
</evidence>
<dbReference type="PANTHER" id="PTHR11941">
    <property type="entry name" value="ENOYL-COA HYDRATASE-RELATED"/>
    <property type="match status" value="1"/>
</dbReference>
<dbReference type="InterPro" id="IPR014748">
    <property type="entry name" value="Enoyl-CoA_hydra_C"/>
</dbReference>
<dbReference type="CDD" id="cd06558">
    <property type="entry name" value="crotonase-like"/>
    <property type="match status" value="1"/>
</dbReference>
<proteinExistence type="inferred from homology"/>
<name>A0ABY6HT33_9ARCH</name>
<dbReference type="InterPro" id="IPR018376">
    <property type="entry name" value="Enoyl-CoA_hyd/isom_CS"/>
</dbReference>
<dbReference type="PROSITE" id="PS00166">
    <property type="entry name" value="ENOYL_COA_HYDRATASE"/>
    <property type="match status" value="1"/>
</dbReference>
<dbReference type="Gene3D" id="3.90.226.10">
    <property type="entry name" value="2-enoyl-CoA Hydratase, Chain A, domain 1"/>
    <property type="match status" value="1"/>
</dbReference>
<dbReference type="Proteomes" id="UP001208689">
    <property type="component" value="Chromosome"/>
</dbReference>
<protein>
    <submittedName>
        <fullName evidence="4">3-hydroxypropionyl-coenzyme A dehydratase</fullName>
        <ecNumber evidence="4">4.2.1.116</ecNumber>
    </submittedName>
</protein>
<dbReference type="PANTHER" id="PTHR11941:SF54">
    <property type="entry name" value="ENOYL-COA HYDRATASE, MITOCHONDRIAL"/>
    <property type="match status" value="1"/>
</dbReference>
<accession>A0ABY6HT33</accession>
<dbReference type="InterPro" id="IPR001753">
    <property type="entry name" value="Enoyl-CoA_hydra/iso"/>
</dbReference>
<keyword evidence="5" id="KW-1185">Reference proteome</keyword>
<keyword evidence="2 4" id="KW-0456">Lyase</keyword>
<dbReference type="Pfam" id="PF00378">
    <property type="entry name" value="ECH_1"/>
    <property type="match status" value="1"/>
</dbReference>
<evidence type="ECO:0000256" key="1">
    <source>
        <dbReference type="ARBA" id="ARBA00005254"/>
    </source>
</evidence>
<dbReference type="EC" id="4.2.1.116" evidence="4"/>
<sequence length="260" mass="28319">MDLKNIIYKEEDFIGFLSINRPKAMNALNMAVLDELSMLIEKIQAENRIRALIITGEGKAFVAGADVSEIKELPKEEGRRIANKGSTIFRRIELLNLPVIAAVNGFALGGGLELALSCDIRIASLKAQFGLPEVGLGIIPGYGGTQRLPRLIGEGLAKEMIFTGAMVNAEKALQIGLVNNLVSAEKLMETAIALAQKILRQGPIAVRCAKRAIDQGMNTTLDNGLKIENDQFTRCYATNDQREGMSAFLEKRKANFTGLE</sequence>
<dbReference type="Gene3D" id="1.10.12.10">
    <property type="entry name" value="Lyase 2-enoyl-coa Hydratase, Chain A, domain 2"/>
    <property type="match status" value="1"/>
</dbReference>